<dbReference type="InterPro" id="IPR008853">
    <property type="entry name" value="TMEM9/TMEM9B"/>
</dbReference>
<proteinExistence type="inferred from homology"/>
<feature type="chain" id="PRO_5047158604" description="Transmembrane protein 9" evidence="7">
    <location>
        <begin position="22"/>
        <end position="166"/>
    </location>
</feature>
<evidence type="ECO:0000313" key="8">
    <source>
        <dbReference type="Proteomes" id="UP001652625"/>
    </source>
</evidence>
<evidence type="ECO:0000256" key="4">
    <source>
        <dbReference type="ARBA" id="ARBA00022989"/>
    </source>
</evidence>
<name>A0ABM4D1K2_HYDVU</name>
<dbReference type="Pfam" id="PF05434">
    <property type="entry name" value="Tmemb_9"/>
    <property type="match status" value="1"/>
</dbReference>
<keyword evidence="4 6" id="KW-1133">Transmembrane helix</keyword>
<keyword evidence="7" id="KW-0732">Signal</keyword>
<feature type="signal peptide" evidence="7">
    <location>
        <begin position="1"/>
        <end position="21"/>
    </location>
</feature>
<keyword evidence="8" id="KW-1185">Reference proteome</keyword>
<dbReference type="RefSeq" id="XP_065668130.1">
    <property type="nucleotide sequence ID" value="XM_065812058.1"/>
</dbReference>
<feature type="transmembrane region" description="Helical" evidence="6">
    <location>
        <begin position="80"/>
        <end position="105"/>
    </location>
</feature>
<reference evidence="9" key="1">
    <citation type="submission" date="2025-08" db="UniProtKB">
        <authorList>
            <consortium name="RefSeq"/>
        </authorList>
    </citation>
    <scope>IDENTIFICATION</scope>
</reference>
<evidence type="ECO:0000256" key="2">
    <source>
        <dbReference type="ARBA" id="ARBA00007264"/>
    </source>
</evidence>
<keyword evidence="3 6" id="KW-0812">Transmembrane</keyword>
<dbReference type="GeneID" id="124817325"/>
<accession>A0ABM4D1K2</accession>
<organism evidence="8 9">
    <name type="scientific">Hydra vulgaris</name>
    <name type="common">Hydra</name>
    <name type="synonym">Hydra attenuata</name>
    <dbReference type="NCBI Taxonomy" id="6087"/>
    <lineage>
        <taxon>Eukaryota</taxon>
        <taxon>Metazoa</taxon>
        <taxon>Cnidaria</taxon>
        <taxon>Hydrozoa</taxon>
        <taxon>Hydroidolina</taxon>
        <taxon>Anthoathecata</taxon>
        <taxon>Aplanulata</taxon>
        <taxon>Hydridae</taxon>
        <taxon>Hydra</taxon>
    </lineage>
</organism>
<evidence type="ECO:0000313" key="9">
    <source>
        <dbReference type="RefSeq" id="XP_065668130.1"/>
    </source>
</evidence>
<evidence type="ECO:0000256" key="1">
    <source>
        <dbReference type="ARBA" id="ARBA00004370"/>
    </source>
</evidence>
<comment type="subcellular location">
    <subcellularLocation>
        <location evidence="1">Membrane</location>
    </subcellularLocation>
</comment>
<comment type="similarity">
    <text evidence="2">Belongs to the TMEM9 family.</text>
</comment>
<dbReference type="PANTHER" id="PTHR13064:SF6">
    <property type="entry name" value="TRANSMEMBRANE PROTEIN 9"/>
    <property type="match status" value="1"/>
</dbReference>
<evidence type="ECO:0000256" key="6">
    <source>
        <dbReference type="SAM" id="Phobius"/>
    </source>
</evidence>
<dbReference type="PANTHER" id="PTHR13064">
    <property type="entry name" value="TRANSMEMBRANE PROTEIN 9 FAMILY MEMBER"/>
    <property type="match status" value="1"/>
</dbReference>
<dbReference type="Proteomes" id="UP001652625">
    <property type="component" value="Chromosome 12"/>
</dbReference>
<protein>
    <recommendedName>
        <fullName evidence="10">Transmembrane protein 9</fullName>
    </recommendedName>
</protein>
<evidence type="ECO:0008006" key="10">
    <source>
        <dbReference type="Google" id="ProtNLM"/>
    </source>
</evidence>
<evidence type="ECO:0000256" key="3">
    <source>
        <dbReference type="ARBA" id="ARBA00022692"/>
    </source>
</evidence>
<evidence type="ECO:0000256" key="7">
    <source>
        <dbReference type="SAM" id="SignalP"/>
    </source>
</evidence>
<gene>
    <name evidence="9" type="primary">LOC124817325</name>
</gene>
<evidence type="ECO:0000256" key="5">
    <source>
        <dbReference type="ARBA" id="ARBA00023136"/>
    </source>
</evidence>
<keyword evidence="5 6" id="KW-0472">Membrane</keyword>
<sequence length="166" mass="19100">MASFQLILVLISINLSTVVFCEFGDLRCKCICPKEKNNTSNIFVVNTITQPDDCNCENVVKRSENFCLKCECKFEARNSLLIKVIIIFVLSTIVFLYVYMVVVFVQSKCKSSKLSVTSDEMQAKLKEPVVKLKYTPITNLYRKITDWQNTVDEQRVRVYGNKELLS</sequence>